<evidence type="ECO:0000313" key="7">
    <source>
        <dbReference type="Proteomes" id="UP000283077"/>
    </source>
</evidence>
<dbReference type="Gene3D" id="1.10.10.10">
    <property type="entry name" value="Winged helix-like DNA-binding domain superfamily/Winged helix DNA-binding domain"/>
    <property type="match status" value="1"/>
</dbReference>
<dbReference type="GO" id="GO:0003700">
    <property type="term" value="F:DNA-binding transcription factor activity"/>
    <property type="evidence" value="ECO:0007669"/>
    <property type="project" value="InterPro"/>
</dbReference>
<dbReference type="InterPro" id="IPR005119">
    <property type="entry name" value="LysR_subst-bd"/>
</dbReference>
<keyword evidence="7" id="KW-1185">Reference proteome</keyword>
<dbReference type="Pfam" id="PF03466">
    <property type="entry name" value="LysR_substrate"/>
    <property type="match status" value="1"/>
</dbReference>
<keyword evidence="3" id="KW-0238">DNA-binding</keyword>
<dbReference type="InterPro" id="IPR036388">
    <property type="entry name" value="WH-like_DNA-bd_sf"/>
</dbReference>
<dbReference type="AlphaFoldDB" id="A0A437R365"/>
<evidence type="ECO:0000256" key="3">
    <source>
        <dbReference type="ARBA" id="ARBA00023125"/>
    </source>
</evidence>
<dbReference type="SUPFAM" id="SSF53850">
    <property type="entry name" value="Periplasmic binding protein-like II"/>
    <property type="match status" value="1"/>
</dbReference>
<evidence type="ECO:0000256" key="4">
    <source>
        <dbReference type="ARBA" id="ARBA00023163"/>
    </source>
</evidence>
<evidence type="ECO:0000256" key="2">
    <source>
        <dbReference type="ARBA" id="ARBA00023015"/>
    </source>
</evidence>
<dbReference type="PRINTS" id="PR00039">
    <property type="entry name" value="HTHLYSR"/>
</dbReference>
<gene>
    <name evidence="6" type="ORF">EOE67_03110</name>
</gene>
<dbReference type="Gene3D" id="3.40.190.10">
    <property type="entry name" value="Periplasmic binding protein-like II"/>
    <property type="match status" value="2"/>
</dbReference>
<evidence type="ECO:0000259" key="5">
    <source>
        <dbReference type="PROSITE" id="PS50931"/>
    </source>
</evidence>
<dbReference type="Pfam" id="PF00126">
    <property type="entry name" value="HTH_1"/>
    <property type="match status" value="1"/>
</dbReference>
<dbReference type="PANTHER" id="PTHR30126:SF25">
    <property type="entry name" value="HTH-TYPE TRANSCRIPTIONAL REGULATOR METR"/>
    <property type="match status" value="1"/>
</dbReference>
<evidence type="ECO:0000313" key="6">
    <source>
        <dbReference type="EMBL" id="RVU41204.1"/>
    </source>
</evidence>
<reference evidence="6 7" key="1">
    <citation type="submission" date="2019-01" db="EMBL/GenBank/DDBJ databases">
        <authorList>
            <person name="Chen W.-M."/>
        </authorList>
    </citation>
    <scope>NUCLEOTIDE SEQUENCE [LARGE SCALE GENOMIC DNA]</scope>
    <source>
        <strain evidence="6 7">KYPC3</strain>
    </source>
</reference>
<dbReference type="EMBL" id="SACS01000002">
    <property type="protein sequence ID" value="RVU41204.1"/>
    <property type="molecule type" value="Genomic_DNA"/>
</dbReference>
<sequence length="293" mass="32875">MIDLKLLRTLQSLQQTGSLQAAASRLFLTQSALSHQLKDAEQQLGASLFIRKTQPVQFSSQGKILLELAAQILPLVDIAAAQLKNGEFAAQTLRLTVECHACFHWLLPAVKAFRQQWPDVTLSLDTDIEHHAVEALLKDELDLVLTTDVRLEGQVSFQPLFELELLAYIYPEHPLAAKTIIQPEDLQTEKLLSYPIPPERQDLFRYFLKKNQFQGQQRQVGQASQILQLVAAGEGIAVLPAWLAEPFVSQGLIVTRPLGDSGLKRQMYLASRRDDTSSATQALYQLLRRFAPQ</sequence>
<evidence type="ECO:0000256" key="1">
    <source>
        <dbReference type="ARBA" id="ARBA00009437"/>
    </source>
</evidence>
<keyword evidence="2" id="KW-0805">Transcription regulation</keyword>
<comment type="similarity">
    <text evidence="1">Belongs to the LysR transcriptional regulatory family.</text>
</comment>
<organism evidence="6 7">
    <name type="scientific">Rheinheimera riviphila</name>
    <dbReference type="NCBI Taxonomy" id="1834037"/>
    <lineage>
        <taxon>Bacteria</taxon>
        <taxon>Pseudomonadati</taxon>
        <taxon>Pseudomonadota</taxon>
        <taxon>Gammaproteobacteria</taxon>
        <taxon>Chromatiales</taxon>
        <taxon>Chromatiaceae</taxon>
        <taxon>Rheinheimera</taxon>
    </lineage>
</organism>
<dbReference type="RefSeq" id="WP_127697587.1">
    <property type="nucleotide sequence ID" value="NZ_SACS01000002.1"/>
</dbReference>
<dbReference type="SUPFAM" id="SSF46785">
    <property type="entry name" value="Winged helix' DNA-binding domain"/>
    <property type="match status" value="1"/>
</dbReference>
<dbReference type="InterPro" id="IPR036390">
    <property type="entry name" value="WH_DNA-bd_sf"/>
</dbReference>
<dbReference type="OrthoDB" id="155872at2"/>
<name>A0A437R365_9GAMM</name>
<dbReference type="GO" id="GO:0000976">
    <property type="term" value="F:transcription cis-regulatory region binding"/>
    <property type="evidence" value="ECO:0007669"/>
    <property type="project" value="TreeGrafter"/>
</dbReference>
<comment type="caution">
    <text evidence="6">The sequence shown here is derived from an EMBL/GenBank/DDBJ whole genome shotgun (WGS) entry which is preliminary data.</text>
</comment>
<dbReference type="Proteomes" id="UP000283077">
    <property type="component" value="Unassembled WGS sequence"/>
</dbReference>
<dbReference type="PROSITE" id="PS50931">
    <property type="entry name" value="HTH_LYSR"/>
    <property type="match status" value="1"/>
</dbReference>
<keyword evidence="4" id="KW-0804">Transcription</keyword>
<feature type="domain" description="HTH lysR-type" evidence="5">
    <location>
        <begin position="2"/>
        <end position="59"/>
    </location>
</feature>
<proteinExistence type="inferred from homology"/>
<protein>
    <submittedName>
        <fullName evidence="6">LysR family transcriptional regulator</fullName>
    </submittedName>
</protein>
<accession>A0A437R365</accession>
<dbReference type="PANTHER" id="PTHR30126">
    <property type="entry name" value="HTH-TYPE TRANSCRIPTIONAL REGULATOR"/>
    <property type="match status" value="1"/>
</dbReference>
<dbReference type="InterPro" id="IPR000847">
    <property type="entry name" value="LysR_HTH_N"/>
</dbReference>